<evidence type="ECO:0000256" key="2">
    <source>
        <dbReference type="ARBA" id="ARBA00009083"/>
    </source>
</evidence>
<dbReference type="Gene3D" id="4.10.830.10">
    <property type="entry name" value="30s Ribosomal Protein S14, Chain N"/>
    <property type="match status" value="1"/>
</dbReference>
<evidence type="ECO:0000256" key="8">
    <source>
        <dbReference type="ARBA" id="ARBA00023274"/>
    </source>
</evidence>
<keyword evidence="11" id="KW-1185">Reference proteome</keyword>
<dbReference type="AlphaFoldDB" id="A0AAN6SGB7"/>
<sequence length="123" mass="14267">MSHESVWNSRPRTYGKGARSCRVCTHSAGLIRKYGLNICRQCFREKANDIGFTKVRQYTTGRRWRNCARDWKQWNGNQRCLETREHTSCDNKERTSTARGFPNTVPSRVKQGSSWGKESRGHG</sequence>
<dbReference type="Proteomes" id="UP001303222">
    <property type="component" value="Unassembled WGS sequence"/>
</dbReference>
<proteinExistence type="inferred from homology"/>
<dbReference type="GO" id="GO:0008270">
    <property type="term" value="F:zinc ion binding"/>
    <property type="evidence" value="ECO:0007669"/>
    <property type="project" value="InterPro"/>
</dbReference>
<dbReference type="InterPro" id="IPR043140">
    <property type="entry name" value="Ribosomal_uS14_sf"/>
</dbReference>
<dbReference type="GO" id="GO:0002181">
    <property type="term" value="P:cytoplasmic translation"/>
    <property type="evidence" value="ECO:0007669"/>
    <property type="project" value="TreeGrafter"/>
</dbReference>
<evidence type="ECO:0000256" key="4">
    <source>
        <dbReference type="ARBA" id="ARBA00022730"/>
    </source>
</evidence>
<gene>
    <name evidence="10" type="ORF">QBC32DRAFT_370237</name>
</gene>
<evidence type="ECO:0000256" key="3">
    <source>
        <dbReference type="ARBA" id="ARBA00022723"/>
    </source>
</evidence>
<dbReference type="InterPro" id="IPR023676">
    <property type="entry name" value="Ribosomal_uS14_arc"/>
</dbReference>
<name>A0AAN6SGB7_9PEZI</name>
<reference evidence="10" key="2">
    <citation type="submission" date="2023-06" db="EMBL/GenBank/DDBJ databases">
        <authorList>
            <consortium name="Lawrence Berkeley National Laboratory"/>
            <person name="Mondo S.J."/>
            <person name="Hensen N."/>
            <person name="Bonometti L."/>
            <person name="Westerberg I."/>
            <person name="Brannstrom I.O."/>
            <person name="Guillou S."/>
            <person name="Cros-Aarteil S."/>
            <person name="Calhoun S."/>
            <person name="Haridas S."/>
            <person name="Kuo A."/>
            <person name="Pangilinan J."/>
            <person name="Riley R."/>
            <person name="Labutti K."/>
            <person name="Andreopoulos B."/>
            <person name="Lipzen A."/>
            <person name="Chen C."/>
            <person name="Yanf M."/>
            <person name="Daum C."/>
            <person name="Ng V."/>
            <person name="Clum A."/>
            <person name="Steindorff A."/>
            <person name="Ohm R."/>
            <person name="Martin F."/>
            <person name="Silar P."/>
            <person name="Natvig D."/>
            <person name="Lalanne C."/>
            <person name="Gautier V."/>
            <person name="Ament-Velasquez S.L."/>
            <person name="Kruys A."/>
            <person name="Hutchinson M.I."/>
            <person name="Powell A.J."/>
            <person name="Barry K."/>
            <person name="Miller A.N."/>
            <person name="Grigoriev I.V."/>
            <person name="Debuchy R."/>
            <person name="Gladieux P."/>
            <person name="Thoren M.H."/>
            <person name="Johannesson H."/>
        </authorList>
    </citation>
    <scope>NUCLEOTIDE SEQUENCE</scope>
    <source>
        <strain evidence="10">CBS 626.80</strain>
    </source>
</reference>
<comment type="cofactor">
    <cofactor evidence="1">
        <name>Zn(2+)</name>
        <dbReference type="ChEBI" id="CHEBI:29105"/>
    </cofactor>
</comment>
<dbReference type="PANTHER" id="PTHR12010">
    <property type="entry name" value="40S RIBOSOMAL PROTEIN S29"/>
    <property type="match status" value="1"/>
</dbReference>
<evidence type="ECO:0000256" key="5">
    <source>
        <dbReference type="ARBA" id="ARBA00022833"/>
    </source>
</evidence>
<evidence type="ECO:0000313" key="10">
    <source>
        <dbReference type="EMBL" id="KAK3952504.1"/>
    </source>
</evidence>
<organism evidence="10 11">
    <name type="scientific">Pseudoneurospora amorphoporcata</name>
    <dbReference type="NCBI Taxonomy" id="241081"/>
    <lineage>
        <taxon>Eukaryota</taxon>
        <taxon>Fungi</taxon>
        <taxon>Dikarya</taxon>
        <taxon>Ascomycota</taxon>
        <taxon>Pezizomycotina</taxon>
        <taxon>Sordariomycetes</taxon>
        <taxon>Sordariomycetidae</taxon>
        <taxon>Sordariales</taxon>
        <taxon>Sordariaceae</taxon>
        <taxon>Pseudoneurospora</taxon>
    </lineage>
</organism>
<dbReference type="Pfam" id="PF00253">
    <property type="entry name" value="Ribosomal_S14"/>
    <property type="match status" value="1"/>
</dbReference>
<dbReference type="GO" id="GO:0019843">
    <property type="term" value="F:rRNA binding"/>
    <property type="evidence" value="ECO:0007669"/>
    <property type="project" value="UniProtKB-KW"/>
</dbReference>
<dbReference type="PANTHER" id="PTHR12010:SF2">
    <property type="entry name" value="40S RIBOSOMAL PROTEIN S29"/>
    <property type="match status" value="1"/>
</dbReference>
<dbReference type="InterPro" id="IPR039744">
    <property type="entry name" value="RIbosomal_uS14_euk_arc"/>
</dbReference>
<evidence type="ECO:0000256" key="1">
    <source>
        <dbReference type="ARBA" id="ARBA00001947"/>
    </source>
</evidence>
<evidence type="ECO:0000313" key="11">
    <source>
        <dbReference type="Proteomes" id="UP001303222"/>
    </source>
</evidence>
<dbReference type="EMBL" id="MU859122">
    <property type="protein sequence ID" value="KAK3952504.1"/>
    <property type="molecule type" value="Genomic_DNA"/>
</dbReference>
<dbReference type="InterPro" id="IPR018271">
    <property type="entry name" value="Ribosomal_uS14_CS"/>
</dbReference>
<keyword evidence="3" id="KW-0479">Metal-binding</keyword>
<keyword evidence="7 10" id="KW-0689">Ribosomal protein</keyword>
<evidence type="ECO:0000256" key="9">
    <source>
        <dbReference type="SAM" id="MobiDB-lite"/>
    </source>
</evidence>
<accession>A0AAN6SGB7</accession>
<feature type="compositionally biased region" description="Polar residues" evidence="9">
    <location>
        <begin position="104"/>
        <end position="116"/>
    </location>
</feature>
<dbReference type="GO" id="GO:0003735">
    <property type="term" value="F:structural constituent of ribosome"/>
    <property type="evidence" value="ECO:0007669"/>
    <property type="project" value="InterPro"/>
</dbReference>
<dbReference type="GO" id="GO:0022627">
    <property type="term" value="C:cytosolic small ribosomal subunit"/>
    <property type="evidence" value="ECO:0007669"/>
    <property type="project" value="TreeGrafter"/>
</dbReference>
<evidence type="ECO:0000256" key="7">
    <source>
        <dbReference type="ARBA" id="ARBA00022980"/>
    </source>
</evidence>
<dbReference type="InterPro" id="IPR001209">
    <property type="entry name" value="Ribosomal_uS14"/>
</dbReference>
<reference evidence="10" key="1">
    <citation type="journal article" date="2023" name="Mol. Phylogenet. Evol.">
        <title>Genome-scale phylogeny and comparative genomics of the fungal order Sordariales.</title>
        <authorList>
            <person name="Hensen N."/>
            <person name="Bonometti L."/>
            <person name="Westerberg I."/>
            <person name="Brannstrom I.O."/>
            <person name="Guillou S."/>
            <person name="Cros-Aarteil S."/>
            <person name="Calhoun S."/>
            <person name="Haridas S."/>
            <person name="Kuo A."/>
            <person name="Mondo S."/>
            <person name="Pangilinan J."/>
            <person name="Riley R."/>
            <person name="LaButti K."/>
            <person name="Andreopoulos B."/>
            <person name="Lipzen A."/>
            <person name="Chen C."/>
            <person name="Yan M."/>
            <person name="Daum C."/>
            <person name="Ng V."/>
            <person name="Clum A."/>
            <person name="Steindorff A."/>
            <person name="Ohm R.A."/>
            <person name="Martin F."/>
            <person name="Silar P."/>
            <person name="Natvig D.O."/>
            <person name="Lalanne C."/>
            <person name="Gautier V."/>
            <person name="Ament-Velasquez S.L."/>
            <person name="Kruys A."/>
            <person name="Hutchinson M.I."/>
            <person name="Powell A.J."/>
            <person name="Barry K."/>
            <person name="Miller A.N."/>
            <person name="Grigoriev I.V."/>
            <person name="Debuchy R."/>
            <person name="Gladieux P."/>
            <person name="Hiltunen Thoren M."/>
            <person name="Johannesson H."/>
        </authorList>
    </citation>
    <scope>NUCLEOTIDE SEQUENCE</scope>
    <source>
        <strain evidence="10">CBS 626.80</strain>
    </source>
</reference>
<dbReference type="NCBIfam" id="NF004424">
    <property type="entry name" value="PRK05766.1"/>
    <property type="match status" value="1"/>
</dbReference>
<comment type="similarity">
    <text evidence="2">Belongs to the universal ribosomal protein uS14 family.</text>
</comment>
<keyword evidence="4" id="KW-0699">rRNA-binding</keyword>
<dbReference type="HAMAP" id="MF_01364_A">
    <property type="entry name" value="Ribosomal_uS14_2_A"/>
    <property type="match status" value="1"/>
</dbReference>
<feature type="region of interest" description="Disordered" evidence="9">
    <location>
        <begin position="90"/>
        <end position="123"/>
    </location>
</feature>
<keyword evidence="5" id="KW-0862">Zinc</keyword>
<keyword evidence="8" id="KW-0687">Ribonucleoprotein</keyword>
<keyword evidence="6" id="KW-0694">RNA-binding</keyword>
<protein>
    <submittedName>
        <fullName evidence="10">Ribosomal protein S14p/S29e-domain-containing protein</fullName>
    </submittedName>
</protein>
<comment type="caution">
    <text evidence="10">The sequence shown here is derived from an EMBL/GenBank/DDBJ whole genome shotgun (WGS) entry which is preliminary data.</text>
</comment>
<evidence type="ECO:0000256" key="6">
    <source>
        <dbReference type="ARBA" id="ARBA00022884"/>
    </source>
</evidence>
<dbReference type="FunFam" id="4.10.830.10:FF:000002">
    <property type="entry name" value="40S ribosomal protein S29"/>
    <property type="match status" value="1"/>
</dbReference>
<dbReference type="PROSITE" id="PS00527">
    <property type="entry name" value="RIBOSOMAL_S14"/>
    <property type="match status" value="1"/>
</dbReference>